<proteinExistence type="predicted"/>
<dbReference type="RefSeq" id="XP_002955577.1">
    <property type="nucleotide sequence ID" value="XM_002955531.1"/>
</dbReference>
<dbReference type="InParanoid" id="D8UA81"/>
<reference evidence="2 3" key="1">
    <citation type="journal article" date="2010" name="Science">
        <title>Genomic analysis of organismal complexity in the multicellular green alga Volvox carteri.</title>
        <authorList>
            <person name="Prochnik S.E."/>
            <person name="Umen J."/>
            <person name="Nedelcu A.M."/>
            <person name="Hallmann A."/>
            <person name="Miller S.M."/>
            <person name="Nishii I."/>
            <person name="Ferris P."/>
            <person name="Kuo A."/>
            <person name="Mitros T."/>
            <person name="Fritz-Laylin L.K."/>
            <person name="Hellsten U."/>
            <person name="Chapman J."/>
            <person name="Simakov O."/>
            <person name="Rensing S.A."/>
            <person name="Terry A."/>
            <person name="Pangilinan J."/>
            <person name="Kapitonov V."/>
            <person name="Jurka J."/>
            <person name="Salamov A."/>
            <person name="Shapiro H."/>
            <person name="Schmutz J."/>
            <person name="Grimwood J."/>
            <person name="Lindquist E."/>
            <person name="Lucas S."/>
            <person name="Grigoriev I.V."/>
            <person name="Schmitt R."/>
            <person name="Kirk D."/>
            <person name="Rokhsar D.S."/>
        </authorList>
    </citation>
    <scope>NUCLEOTIDE SEQUENCE [LARGE SCALE GENOMIC DNA]</scope>
    <source>
        <strain evidence="3">f. Nagariensis / Eve</strain>
    </source>
</reference>
<sequence length="100" mass="11063">MCLHCLVVAAVLGHLLGLMKKTDREKFNSLLHEGGRLYVLDEIRGLNFSSQEAVIEAWKRADAAALSNGINLIGKVQGLQYGVPAWARFANEKQKQIVDD</sequence>
<dbReference type="AlphaFoldDB" id="D8UA81"/>
<dbReference type="KEGG" id="vcn:VOLCADRAFT_96480"/>
<organism evidence="3">
    <name type="scientific">Volvox carteri f. nagariensis</name>
    <dbReference type="NCBI Taxonomy" id="3068"/>
    <lineage>
        <taxon>Eukaryota</taxon>
        <taxon>Viridiplantae</taxon>
        <taxon>Chlorophyta</taxon>
        <taxon>core chlorophytes</taxon>
        <taxon>Chlorophyceae</taxon>
        <taxon>CS clade</taxon>
        <taxon>Chlamydomonadales</taxon>
        <taxon>Volvocaceae</taxon>
        <taxon>Volvox</taxon>
    </lineage>
</organism>
<feature type="chain" id="PRO_5003124313" evidence="1">
    <location>
        <begin position="18"/>
        <end position="100"/>
    </location>
</feature>
<evidence type="ECO:0000313" key="3">
    <source>
        <dbReference type="Proteomes" id="UP000001058"/>
    </source>
</evidence>
<dbReference type="EMBL" id="GL378373">
    <property type="protein sequence ID" value="EFJ43430.1"/>
    <property type="molecule type" value="Genomic_DNA"/>
</dbReference>
<name>D8UA81_VOLCA</name>
<evidence type="ECO:0000313" key="2">
    <source>
        <dbReference type="EMBL" id="EFJ43430.1"/>
    </source>
</evidence>
<dbReference type="Proteomes" id="UP000001058">
    <property type="component" value="Unassembled WGS sequence"/>
</dbReference>
<dbReference type="GeneID" id="9617380"/>
<evidence type="ECO:0000256" key="1">
    <source>
        <dbReference type="SAM" id="SignalP"/>
    </source>
</evidence>
<keyword evidence="1" id="KW-0732">Signal</keyword>
<keyword evidence="3" id="KW-1185">Reference proteome</keyword>
<gene>
    <name evidence="2" type="ORF">VOLCADRAFT_96480</name>
</gene>
<feature type="signal peptide" evidence="1">
    <location>
        <begin position="1"/>
        <end position="17"/>
    </location>
</feature>
<accession>D8UA81</accession>
<protein>
    <submittedName>
        <fullName evidence="2">Uncharacterized protein</fullName>
    </submittedName>
</protein>